<name>A0A6J0BJ51_NEOLC</name>
<dbReference type="InterPro" id="IPR001611">
    <property type="entry name" value="Leu-rich_rpt"/>
</dbReference>
<evidence type="ECO:0000256" key="3">
    <source>
        <dbReference type="SAM" id="SignalP"/>
    </source>
</evidence>
<protein>
    <submittedName>
        <fullName evidence="5">Uncharacterized protein LOC107220476</fullName>
    </submittedName>
</protein>
<dbReference type="GeneID" id="107220476"/>
<reference evidence="5" key="1">
    <citation type="submission" date="2025-08" db="UniProtKB">
        <authorList>
            <consortium name="RefSeq"/>
        </authorList>
    </citation>
    <scope>IDENTIFICATION</scope>
    <source>
        <tissue evidence="5">Thorax and Abdomen</tissue>
    </source>
</reference>
<dbReference type="Proteomes" id="UP000829291">
    <property type="component" value="Chromosome 3"/>
</dbReference>
<gene>
    <name evidence="5" type="primary">LOC107220476</name>
</gene>
<accession>A0A6J0BJ51</accession>
<evidence type="ECO:0000313" key="5">
    <source>
        <dbReference type="RefSeq" id="XP_015514571.2"/>
    </source>
</evidence>
<organism evidence="5">
    <name type="scientific">Neodiprion lecontei</name>
    <name type="common">Redheaded pine sawfly</name>
    <dbReference type="NCBI Taxonomy" id="441921"/>
    <lineage>
        <taxon>Eukaryota</taxon>
        <taxon>Metazoa</taxon>
        <taxon>Ecdysozoa</taxon>
        <taxon>Arthropoda</taxon>
        <taxon>Hexapoda</taxon>
        <taxon>Insecta</taxon>
        <taxon>Pterygota</taxon>
        <taxon>Neoptera</taxon>
        <taxon>Endopterygota</taxon>
        <taxon>Hymenoptera</taxon>
        <taxon>Tenthredinoidea</taxon>
        <taxon>Diprionidae</taxon>
        <taxon>Diprioninae</taxon>
        <taxon>Neodiprion</taxon>
    </lineage>
</organism>
<evidence type="ECO:0000313" key="4">
    <source>
        <dbReference type="Proteomes" id="UP000829291"/>
    </source>
</evidence>
<dbReference type="PROSITE" id="PS51450">
    <property type="entry name" value="LRR"/>
    <property type="match status" value="1"/>
</dbReference>
<dbReference type="KEGG" id="nlo:107220476"/>
<sequence>MVNSHAVLSVLLLLVSTISRISGNCEGKLKEYSCNGGDISDLKIVQADVEVLQISDMKVPKLSVDALKRFNQLQIFSCSNCSIREIEPGVFQNKYNLEQLTLNNNHLTSVKANWIQGPEYLTYLDLTHNKITGIEPSVYKLIENLAELRLSGNPIECLDTKAMSNLKSLRIFLLDQVPTFKCPRLMAEFVKQHGITAETDKTWKEIQVSEQDEKNSYAKAVEAAEKLDRIVSTESTPIIPIVTTPRFFPITQRPLELLTSVDIDIGEVLTTNTLWREPKSSTPKPVPEILAVPSTTETSQPLSSSEIIEASSIVTTSYEQESSDIVTTTFSLESTTKVAPVGKEKATPVIPVAVYTSASVPVVHYPPPSPVPTVIMPAPNATNGEPERDESLQFASVFPPPYDNVADSQPGEQHELVSPTTVRQTVPEEETDKPLPLCNDAGQGLRNAGRYAIGIFVVVFCLGSL</sequence>
<dbReference type="InterPro" id="IPR050328">
    <property type="entry name" value="Dev_Immune_Receptor"/>
</dbReference>
<feature type="region of interest" description="Disordered" evidence="2">
    <location>
        <begin position="407"/>
        <end position="435"/>
    </location>
</feature>
<evidence type="ECO:0000256" key="1">
    <source>
        <dbReference type="ARBA" id="ARBA00022729"/>
    </source>
</evidence>
<keyword evidence="4" id="KW-1185">Reference proteome</keyword>
<keyword evidence="1 3" id="KW-0732">Signal</keyword>
<dbReference type="RefSeq" id="XP_015514571.2">
    <property type="nucleotide sequence ID" value="XM_015659085.2"/>
</dbReference>
<feature type="chain" id="PRO_5046450184" evidence="3">
    <location>
        <begin position="24"/>
        <end position="465"/>
    </location>
</feature>
<feature type="signal peptide" evidence="3">
    <location>
        <begin position="1"/>
        <end position="23"/>
    </location>
</feature>
<dbReference type="PANTHER" id="PTHR24373:SF370">
    <property type="entry name" value="FISH-LIPS, ISOFORM E"/>
    <property type="match status" value="1"/>
</dbReference>
<dbReference type="Pfam" id="PF13855">
    <property type="entry name" value="LRR_8"/>
    <property type="match status" value="1"/>
</dbReference>
<proteinExistence type="predicted"/>
<dbReference type="InterPro" id="IPR032675">
    <property type="entry name" value="LRR_dom_sf"/>
</dbReference>
<dbReference type="GO" id="GO:0005615">
    <property type="term" value="C:extracellular space"/>
    <property type="evidence" value="ECO:0007669"/>
    <property type="project" value="TreeGrafter"/>
</dbReference>
<dbReference type="Gene3D" id="3.80.10.10">
    <property type="entry name" value="Ribonuclease Inhibitor"/>
    <property type="match status" value="1"/>
</dbReference>
<dbReference type="OrthoDB" id="676979at2759"/>
<evidence type="ECO:0000256" key="2">
    <source>
        <dbReference type="SAM" id="MobiDB-lite"/>
    </source>
</evidence>
<dbReference type="GO" id="GO:0031012">
    <property type="term" value="C:extracellular matrix"/>
    <property type="evidence" value="ECO:0007669"/>
    <property type="project" value="TreeGrafter"/>
</dbReference>
<dbReference type="SUPFAM" id="SSF52058">
    <property type="entry name" value="L domain-like"/>
    <property type="match status" value="1"/>
</dbReference>
<dbReference type="PANTHER" id="PTHR24373">
    <property type="entry name" value="SLIT RELATED LEUCINE-RICH REPEAT NEURONAL PROTEIN"/>
    <property type="match status" value="1"/>
</dbReference>
<dbReference type="InParanoid" id="A0A6J0BJ51"/>